<proteinExistence type="predicted"/>
<feature type="region of interest" description="Disordered" evidence="2">
    <location>
        <begin position="55"/>
        <end position="87"/>
    </location>
</feature>
<dbReference type="InterPro" id="IPR029051">
    <property type="entry name" value="DUF4352"/>
</dbReference>
<feature type="compositionally biased region" description="Basic and acidic residues" evidence="2">
    <location>
        <begin position="59"/>
        <end position="85"/>
    </location>
</feature>
<evidence type="ECO:0000256" key="2">
    <source>
        <dbReference type="SAM" id="MobiDB-lite"/>
    </source>
</evidence>
<dbReference type="Gene3D" id="2.60.40.1240">
    <property type="match status" value="1"/>
</dbReference>
<sequence>MKKDGTKLCKHCKSEIPAGAKVCPNCRKKQGMKLWQIILIAIVVIGIIGAVAGGGSDEPTSKDAGGKNESTSTEKKDEKKEEKTEFSQGETVTYKGVEFTVTNVEKTAGSEFDKAKDGYEYVIVSVKIENKSEEKISYNSFDWKMENSNGQETDTTFTTVNNDTALNSGDLNAGGVVEGSLAFEQPQGDAGLKLNYYYNALFDENASFKIKLD</sequence>
<keyword evidence="3" id="KW-0812">Transmembrane</keyword>
<accession>A0A3E4LJS2</accession>
<name>A0A3E4LJS2_9FIRM</name>
<keyword evidence="1" id="KW-0732">Signal</keyword>
<dbReference type="EMBL" id="QSQN01000034">
    <property type="protein sequence ID" value="RGK37737.1"/>
    <property type="molecule type" value="Genomic_DNA"/>
</dbReference>
<reference evidence="5 6" key="1">
    <citation type="submission" date="2018-08" db="EMBL/GenBank/DDBJ databases">
        <title>A genome reference for cultivated species of the human gut microbiota.</title>
        <authorList>
            <person name="Zou Y."/>
            <person name="Xue W."/>
            <person name="Luo G."/>
        </authorList>
    </citation>
    <scope>NUCLEOTIDE SEQUENCE [LARGE SCALE GENOMIC DNA]</scope>
    <source>
        <strain evidence="5 6">TF11-7</strain>
    </source>
</reference>
<dbReference type="Proteomes" id="UP000260793">
    <property type="component" value="Unassembled WGS sequence"/>
</dbReference>
<feature type="transmembrane region" description="Helical" evidence="3">
    <location>
        <begin position="34"/>
        <end position="53"/>
    </location>
</feature>
<keyword evidence="3" id="KW-1133">Transmembrane helix</keyword>
<dbReference type="AlphaFoldDB" id="A0A3E4LJS2"/>
<keyword evidence="3" id="KW-0472">Membrane</keyword>
<dbReference type="RefSeq" id="WP_117688508.1">
    <property type="nucleotide sequence ID" value="NZ_JAQENN010000015.1"/>
</dbReference>
<evidence type="ECO:0000313" key="5">
    <source>
        <dbReference type="EMBL" id="RGK37737.1"/>
    </source>
</evidence>
<evidence type="ECO:0000256" key="3">
    <source>
        <dbReference type="SAM" id="Phobius"/>
    </source>
</evidence>
<evidence type="ECO:0000313" key="6">
    <source>
        <dbReference type="Proteomes" id="UP000260793"/>
    </source>
</evidence>
<protein>
    <submittedName>
        <fullName evidence="5">DUF4352 domain-containing protein</fullName>
    </submittedName>
</protein>
<evidence type="ECO:0000256" key="1">
    <source>
        <dbReference type="ARBA" id="ARBA00022729"/>
    </source>
</evidence>
<dbReference type="Pfam" id="PF11611">
    <property type="entry name" value="DUF4352"/>
    <property type="match status" value="1"/>
</dbReference>
<dbReference type="InterPro" id="IPR029050">
    <property type="entry name" value="Immunoprotect_excell_Ig-like"/>
</dbReference>
<evidence type="ECO:0000259" key="4">
    <source>
        <dbReference type="Pfam" id="PF11611"/>
    </source>
</evidence>
<feature type="domain" description="DUF4352" evidence="4">
    <location>
        <begin position="89"/>
        <end position="204"/>
    </location>
</feature>
<organism evidence="5 6">
    <name type="scientific">[Ruminococcus] lactaris</name>
    <dbReference type="NCBI Taxonomy" id="46228"/>
    <lineage>
        <taxon>Bacteria</taxon>
        <taxon>Bacillati</taxon>
        <taxon>Bacillota</taxon>
        <taxon>Clostridia</taxon>
        <taxon>Lachnospirales</taxon>
        <taxon>Lachnospiraceae</taxon>
        <taxon>Mediterraneibacter</taxon>
    </lineage>
</organism>
<gene>
    <name evidence="5" type="ORF">DXD17_11595</name>
</gene>
<comment type="caution">
    <text evidence="5">The sequence shown here is derived from an EMBL/GenBank/DDBJ whole genome shotgun (WGS) entry which is preliminary data.</text>
</comment>